<dbReference type="AlphaFoldDB" id="E9HWP7"/>
<dbReference type="InterPro" id="IPR036890">
    <property type="entry name" value="HATPase_C_sf"/>
</dbReference>
<protein>
    <submittedName>
        <fullName evidence="1">Uncharacterized protein</fullName>
    </submittedName>
</protein>
<organism evidence="1 2">
    <name type="scientific">Daphnia pulex</name>
    <name type="common">Water flea</name>
    <dbReference type="NCBI Taxonomy" id="6669"/>
    <lineage>
        <taxon>Eukaryota</taxon>
        <taxon>Metazoa</taxon>
        <taxon>Ecdysozoa</taxon>
        <taxon>Arthropoda</taxon>
        <taxon>Crustacea</taxon>
        <taxon>Branchiopoda</taxon>
        <taxon>Diplostraca</taxon>
        <taxon>Cladocera</taxon>
        <taxon>Anomopoda</taxon>
        <taxon>Daphniidae</taxon>
        <taxon>Daphnia</taxon>
    </lineage>
</organism>
<feature type="non-terminal residue" evidence="1">
    <location>
        <position position="1"/>
    </location>
</feature>
<accession>E9HWP7</accession>
<evidence type="ECO:0000313" key="1">
    <source>
        <dbReference type="EMBL" id="EFX63834.1"/>
    </source>
</evidence>
<dbReference type="HOGENOM" id="CLU_3052458_0_0_1"/>
<dbReference type="EMBL" id="GL732950">
    <property type="protein sequence ID" value="EFX63834.1"/>
    <property type="molecule type" value="Genomic_DNA"/>
</dbReference>
<proteinExistence type="predicted"/>
<gene>
    <name evidence="1" type="ORF">DAPPUDRAFT_66707</name>
</gene>
<evidence type="ECO:0000313" key="2">
    <source>
        <dbReference type="Proteomes" id="UP000000305"/>
    </source>
</evidence>
<dbReference type="OrthoDB" id="6597493at2759"/>
<dbReference type="Proteomes" id="UP000000305">
    <property type="component" value="Unassembled WGS sequence"/>
</dbReference>
<dbReference type="KEGG" id="dpx:DAPPUDRAFT_66707"/>
<name>E9HWP7_DAPPU</name>
<dbReference type="SUPFAM" id="SSF55874">
    <property type="entry name" value="ATPase domain of HSP90 chaperone/DNA topoisomerase II/histidine kinase"/>
    <property type="match status" value="1"/>
</dbReference>
<dbReference type="PhylomeDB" id="E9HWP7"/>
<dbReference type="Gene3D" id="3.30.565.10">
    <property type="entry name" value="Histidine kinase-like ATPase, C-terminal domain"/>
    <property type="match status" value="1"/>
</dbReference>
<dbReference type="InParanoid" id="E9HWP7"/>
<reference evidence="1 2" key="1">
    <citation type="journal article" date="2011" name="Science">
        <title>The ecoresponsive genome of Daphnia pulex.</title>
        <authorList>
            <person name="Colbourne J.K."/>
            <person name="Pfrender M.E."/>
            <person name="Gilbert D."/>
            <person name="Thomas W.K."/>
            <person name="Tucker A."/>
            <person name="Oakley T.H."/>
            <person name="Tokishita S."/>
            <person name="Aerts A."/>
            <person name="Arnold G.J."/>
            <person name="Basu M.K."/>
            <person name="Bauer D.J."/>
            <person name="Caceres C.E."/>
            <person name="Carmel L."/>
            <person name="Casola C."/>
            <person name="Choi J.H."/>
            <person name="Detter J.C."/>
            <person name="Dong Q."/>
            <person name="Dusheyko S."/>
            <person name="Eads B.D."/>
            <person name="Frohlich T."/>
            <person name="Geiler-Samerotte K.A."/>
            <person name="Gerlach D."/>
            <person name="Hatcher P."/>
            <person name="Jogdeo S."/>
            <person name="Krijgsveld J."/>
            <person name="Kriventseva E.V."/>
            <person name="Kultz D."/>
            <person name="Laforsch C."/>
            <person name="Lindquist E."/>
            <person name="Lopez J."/>
            <person name="Manak J.R."/>
            <person name="Muller J."/>
            <person name="Pangilinan J."/>
            <person name="Patwardhan R.P."/>
            <person name="Pitluck S."/>
            <person name="Pritham E.J."/>
            <person name="Rechtsteiner A."/>
            <person name="Rho M."/>
            <person name="Rogozin I.B."/>
            <person name="Sakarya O."/>
            <person name="Salamov A."/>
            <person name="Schaack S."/>
            <person name="Shapiro H."/>
            <person name="Shiga Y."/>
            <person name="Skalitzky C."/>
            <person name="Smith Z."/>
            <person name="Souvorov A."/>
            <person name="Sung W."/>
            <person name="Tang Z."/>
            <person name="Tsuchiya D."/>
            <person name="Tu H."/>
            <person name="Vos H."/>
            <person name="Wang M."/>
            <person name="Wolf Y.I."/>
            <person name="Yamagata H."/>
            <person name="Yamada T."/>
            <person name="Ye Y."/>
            <person name="Shaw J.R."/>
            <person name="Andrews J."/>
            <person name="Crease T.J."/>
            <person name="Tang H."/>
            <person name="Lucas S.M."/>
            <person name="Robertson H.M."/>
            <person name="Bork P."/>
            <person name="Koonin E.V."/>
            <person name="Zdobnov E.M."/>
            <person name="Grigoriev I.V."/>
            <person name="Lynch M."/>
            <person name="Boore J.L."/>
        </authorList>
    </citation>
    <scope>NUCLEOTIDE SEQUENCE [LARGE SCALE GENOMIC DNA]</scope>
</reference>
<sequence length="54" mass="6050">LISNSSDALDKIRNEFLTDPSKLDRGKDLGIKILPKKLPVNSNEKVAVFHIFIT</sequence>
<dbReference type="STRING" id="6669.E9HWP7"/>
<keyword evidence="2" id="KW-1185">Reference proteome</keyword>